<feature type="domain" description="HTH lacI-type" evidence="4">
    <location>
        <begin position="5"/>
        <end position="59"/>
    </location>
</feature>
<name>A0A5M9ZQW6_9BIFI</name>
<dbReference type="AlphaFoldDB" id="A0A5M9ZQW6"/>
<evidence type="ECO:0000313" key="6">
    <source>
        <dbReference type="Proteomes" id="UP000410049"/>
    </source>
</evidence>
<dbReference type="CDD" id="cd01392">
    <property type="entry name" value="HTH_LacI"/>
    <property type="match status" value="1"/>
</dbReference>
<protein>
    <submittedName>
        <fullName evidence="5">LacI family transcriptional regulator</fullName>
    </submittedName>
</protein>
<keyword evidence="2" id="KW-0238">DNA-binding</keyword>
<dbReference type="Gene3D" id="3.40.50.2300">
    <property type="match status" value="2"/>
</dbReference>
<accession>A0A5M9ZQW6</accession>
<dbReference type="PROSITE" id="PS00356">
    <property type="entry name" value="HTH_LACI_1"/>
    <property type="match status" value="1"/>
</dbReference>
<dbReference type="GO" id="GO:0003700">
    <property type="term" value="F:DNA-binding transcription factor activity"/>
    <property type="evidence" value="ECO:0007669"/>
    <property type="project" value="TreeGrafter"/>
</dbReference>
<keyword evidence="1" id="KW-0805">Transcription regulation</keyword>
<dbReference type="PANTHER" id="PTHR30146">
    <property type="entry name" value="LACI-RELATED TRANSCRIPTIONAL REPRESSOR"/>
    <property type="match status" value="1"/>
</dbReference>
<dbReference type="SUPFAM" id="SSF47413">
    <property type="entry name" value="lambda repressor-like DNA-binding domains"/>
    <property type="match status" value="1"/>
</dbReference>
<evidence type="ECO:0000259" key="4">
    <source>
        <dbReference type="PROSITE" id="PS50932"/>
    </source>
</evidence>
<reference evidence="5 6" key="1">
    <citation type="journal article" date="2019" name="Syst. Appl. Microbiol.">
        <title>Characterization of Bifidobacterium species in feaces of the Egyptian fruit bat: Description of B. vespertilionis sp. nov. and B. rousetti sp. nov.</title>
        <authorList>
            <person name="Modesto M."/>
            <person name="Satti M."/>
            <person name="Watanabe K."/>
            <person name="Puglisi E."/>
            <person name="Morelli L."/>
            <person name="Huang C.-H."/>
            <person name="Liou J.-S."/>
            <person name="Miyashita M."/>
            <person name="Tamura T."/>
            <person name="Saito S."/>
            <person name="Mori K."/>
            <person name="Huang L."/>
            <person name="Sciavilla P."/>
            <person name="Sandri C."/>
            <person name="Spiezio C."/>
            <person name="Vitali F."/>
            <person name="Cavalieri D."/>
            <person name="Perpetuini G."/>
            <person name="Tofalo R."/>
            <person name="Bonetti A."/>
            <person name="Arita M."/>
            <person name="Mattarelli P."/>
        </authorList>
    </citation>
    <scope>NUCLEOTIDE SEQUENCE [LARGE SCALE GENOMIC DNA]</scope>
    <source>
        <strain evidence="5 6">RST17</strain>
    </source>
</reference>
<dbReference type="Proteomes" id="UP000410049">
    <property type="component" value="Unassembled WGS sequence"/>
</dbReference>
<evidence type="ECO:0000256" key="2">
    <source>
        <dbReference type="ARBA" id="ARBA00023125"/>
    </source>
</evidence>
<dbReference type="RefSeq" id="WP_150378592.1">
    <property type="nucleotide sequence ID" value="NZ_RZUH01000001.1"/>
</dbReference>
<proteinExistence type="predicted"/>
<dbReference type="InterPro" id="IPR028082">
    <property type="entry name" value="Peripla_BP_I"/>
</dbReference>
<dbReference type="EMBL" id="RZUH01000001">
    <property type="protein sequence ID" value="KAA8829703.1"/>
    <property type="molecule type" value="Genomic_DNA"/>
</dbReference>
<dbReference type="GO" id="GO:0000976">
    <property type="term" value="F:transcription cis-regulatory region binding"/>
    <property type="evidence" value="ECO:0007669"/>
    <property type="project" value="TreeGrafter"/>
</dbReference>
<dbReference type="CDD" id="cd06267">
    <property type="entry name" value="PBP1_LacI_sugar_binding-like"/>
    <property type="match status" value="1"/>
</dbReference>
<dbReference type="InterPro" id="IPR000843">
    <property type="entry name" value="HTH_LacI"/>
</dbReference>
<dbReference type="PANTHER" id="PTHR30146:SF153">
    <property type="entry name" value="LACTOSE OPERON REPRESSOR"/>
    <property type="match status" value="1"/>
</dbReference>
<keyword evidence="3" id="KW-0804">Transcription</keyword>
<dbReference type="InterPro" id="IPR046335">
    <property type="entry name" value="LacI/GalR-like_sensor"/>
</dbReference>
<dbReference type="SUPFAM" id="SSF53822">
    <property type="entry name" value="Periplasmic binding protein-like I"/>
    <property type="match status" value="1"/>
</dbReference>
<gene>
    <name evidence="5" type="ORF">EMO91_01625</name>
</gene>
<dbReference type="Pfam" id="PF13377">
    <property type="entry name" value="Peripla_BP_3"/>
    <property type="match status" value="1"/>
</dbReference>
<evidence type="ECO:0000256" key="3">
    <source>
        <dbReference type="ARBA" id="ARBA00023163"/>
    </source>
</evidence>
<dbReference type="PROSITE" id="PS50932">
    <property type="entry name" value="HTH_LACI_2"/>
    <property type="match status" value="1"/>
</dbReference>
<organism evidence="5 6">
    <name type="scientific">Bifidobacterium myosotis</name>
    <dbReference type="NCBI Taxonomy" id="1630166"/>
    <lineage>
        <taxon>Bacteria</taxon>
        <taxon>Bacillati</taxon>
        <taxon>Actinomycetota</taxon>
        <taxon>Actinomycetes</taxon>
        <taxon>Bifidobacteriales</taxon>
        <taxon>Bifidobacteriaceae</taxon>
        <taxon>Bifidobacterium</taxon>
    </lineage>
</organism>
<dbReference type="SMART" id="SM00354">
    <property type="entry name" value="HTH_LACI"/>
    <property type="match status" value="1"/>
</dbReference>
<comment type="caution">
    <text evidence="5">The sequence shown here is derived from an EMBL/GenBank/DDBJ whole genome shotgun (WGS) entry which is preliminary data.</text>
</comment>
<dbReference type="Gene3D" id="1.10.260.40">
    <property type="entry name" value="lambda repressor-like DNA-binding domains"/>
    <property type="match status" value="1"/>
</dbReference>
<dbReference type="InterPro" id="IPR010982">
    <property type="entry name" value="Lambda_DNA-bd_dom_sf"/>
</dbReference>
<sequence>MGSRVTIKDVAKQADVSIKTVSNVINGTGRMRPETRERVENAMRQLGYTVNLSARAIRSGGTRLIGLNIFDFSQPFASYLTDKVIDFAKARQYGVIINTYGSDGMGLADNIEETYRLGADGWIFFSERALVNEGAVLQQPYPVVLAGDYLTYGKSDLVTMPNVEAVKQAVGRLLDSGTKAIALLGAPPGMEDWETIKQQREGTQALRTQGYVQAFLERGLEVDWRYVIPVHRWNQHGGVQATAAMLDSLPCPEAVVCLNDAMALGAVHELQRRGLRIPNDVQLLGFDNVPEAEYSVPALTTIDPHVDDYAKHAVDMLIERIEGYNGPARTYTTDFTLVERASTRLTIL</sequence>
<dbReference type="Pfam" id="PF00356">
    <property type="entry name" value="LacI"/>
    <property type="match status" value="1"/>
</dbReference>
<evidence type="ECO:0000256" key="1">
    <source>
        <dbReference type="ARBA" id="ARBA00023015"/>
    </source>
</evidence>
<evidence type="ECO:0000313" key="5">
    <source>
        <dbReference type="EMBL" id="KAA8829703.1"/>
    </source>
</evidence>